<evidence type="ECO:0000256" key="2">
    <source>
        <dbReference type="ARBA" id="ARBA00022723"/>
    </source>
</evidence>
<dbReference type="PANTHER" id="PTHR33337:SF40">
    <property type="entry name" value="CENP-V_GFA DOMAIN-CONTAINING PROTEIN-RELATED"/>
    <property type="match status" value="1"/>
</dbReference>
<protein>
    <submittedName>
        <fullName evidence="5">Glutathione-dependent formaldehyde-activating GFA</fullName>
    </submittedName>
</protein>
<evidence type="ECO:0000256" key="4">
    <source>
        <dbReference type="ARBA" id="ARBA00023239"/>
    </source>
</evidence>
<organism evidence="5 6">
    <name type="scientific">Mameliella alba</name>
    <dbReference type="NCBI Taxonomy" id="561184"/>
    <lineage>
        <taxon>Bacteria</taxon>
        <taxon>Pseudomonadati</taxon>
        <taxon>Pseudomonadota</taxon>
        <taxon>Alphaproteobacteria</taxon>
        <taxon>Rhodobacterales</taxon>
        <taxon>Roseobacteraceae</taxon>
        <taxon>Mameliella</taxon>
    </lineage>
</organism>
<dbReference type="STRING" id="561184.SAMN05216376_12054"/>
<gene>
    <name evidence="5" type="ORF">OA50_04253</name>
</gene>
<proteinExistence type="inferred from homology"/>
<keyword evidence="6" id="KW-1185">Reference proteome</keyword>
<dbReference type="Pfam" id="PF04828">
    <property type="entry name" value="GFA"/>
    <property type="match status" value="1"/>
</dbReference>
<dbReference type="OrthoDB" id="9807246at2"/>
<dbReference type="InterPro" id="IPR006913">
    <property type="entry name" value="CENP-V/GFA"/>
</dbReference>
<dbReference type="SUPFAM" id="SSF51316">
    <property type="entry name" value="Mss4-like"/>
    <property type="match status" value="1"/>
</dbReference>
<name>A0A0B3S3F0_9RHOB</name>
<dbReference type="PANTHER" id="PTHR33337">
    <property type="entry name" value="GFA DOMAIN-CONTAINING PROTEIN"/>
    <property type="match status" value="1"/>
</dbReference>
<dbReference type="GO" id="GO:0016846">
    <property type="term" value="F:carbon-sulfur lyase activity"/>
    <property type="evidence" value="ECO:0007669"/>
    <property type="project" value="InterPro"/>
</dbReference>
<accession>A0A0B3S3F0</accession>
<dbReference type="AlphaFoldDB" id="A0A0B3S3F0"/>
<comment type="similarity">
    <text evidence="1">Belongs to the Gfa family.</text>
</comment>
<dbReference type="EMBL" id="JSUQ01000019">
    <property type="protein sequence ID" value="KHQ51221.1"/>
    <property type="molecule type" value="Genomic_DNA"/>
</dbReference>
<evidence type="ECO:0000313" key="5">
    <source>
        <dbReference type="EMBL" id="KHQ51221.1"/>
    </source>
</evidence>
<dbReference type="PATRIC" id="fig|1515334.3.peg.4288"/>
<dbReference type="RefSeq" id="WP_043144982.1">
    <property type="nucleotide sequence ID" value="NZ_JBAWKR010000001.1"/>
</dbReference>
<evidence type="ECO:0000256" key="3">
    <source>
        <dbReference type="ARBA" id="ARBA00022833"/>
    </source>
</evidence>
<dbReference type="GO" id="GO:0046872">
    <property type="term" value="F:metal ion binding"/>
    <property type="evidence" value="ECO:0007669"/>
    <property type="project" value="UniProtKB-KW"/>
</dbReference>
<keyword evidence="3" id="KW-0862">Zinc</keyword>
<sequence length="139" mass="14350">MQAAAGVTGGCLCKAVTYRVSGALRPVIACHCSQCRKTSGHHVAATSALRETVEVTGEVTWYGSSDTARRGFCGTCGSNLFWDGPGTHLSIFAGTIDGPTGLRLAGHIFCADKGDYYDIGVGVPRAEGADPALTTQVIA</sequence>
<comment type="caution">
    <text evidence="5">The sequence shown here is derived from an EMBL/GenBank/DDBJ whole genome shotgun (WGS) entry which is preliminary data.</text>
</comment>
<evidence type="ECO:0000256" key="1">
    <source>
        <dbReference type="ARBA" id="ARBA00005495"/>
    </source>
</evidence>
<keyword evidence="2" id="KW-0479">Metal-binding</keyword>
<evidence type="ECO:0000313" key="6">
    <source>
        <dbReference type="Proteomes" id="UP000030960"/>
    </source>
</evidence>
<dbReference type="PROSITE" id="PS51891">
    <property type="entry name" value="CENP_V_GFA"/>
    <property type="match status" value="1"/>
</dbReference>
<reference evidence="5 6" key="1">
    <citation type="submission" date="2014-10" db="EMBL/GenBank/DDBJ databases">
        <title>Genome sequence of Ponticoccus sp. strain UMTAT08 isolated from clonal culture of toxic dinoflagellate Alexandrium tamiyavanichii.</title>
        <authorList>
            <person name="Gan H.Y."/>
            <person name="Muhd D.-D."/>
            <person name="Mohd Noor M.E."/>
            <person name="Yeong Y.S."/>
            <person name="Usup G."/>
        </authorList>
    </citation>
    <scope>NUCLEOTIDE SEQUENCE [LARGE SCALE GENOMIC DNA]</scope>
    <source>
        <strain evidence="5 6">UMTAT08</strain>
    </source>
</reference>
<keyword evidence="4" id="KW-0456">Lyase</keyword>
<dbReference type="Gene3D" id="3.90.1590.10">
    <property type="entry name" value="glutathione-dependent formaldehyde- activating enzyme (gfa)"/>
    <property type="match status" value="1"/>
</dbReference>
<dbReference type="InterPro" id="IPR011057">
    <property type="entry name" value="Mss4-like_sf"/>
</dbReference>
<dbReference type="Proteomes" id="UP000030960">
    <property type="component" value="Unassembled WGS sequence"/>
</dbReference>